<comment type="caution">
    <text evidence="1">The sequence shown here is derived from an EMBL/GenBank/DDBJ whole genome shotgun (WGS) entry which is preliminary data.</text>
</comment>
<dbReference type="InterPro" id="IPR051357">
    <property type="entry name" value="H3K9_HMTase_SUVAR3-9"/>
</dbReference>
<reference evidence="1 2" key="1">
    <citation type="journal article" date="2019" name="Sci. Rep.">
        <title>A high-quality genome of Eragrostis curvula grass provides insights into Poaceae evolution and supports new strategies to enhance forage quality.</title>
        <authorList>
            <person name="Carballo J."/>
            <person name="Santos B.A.C.M."/>
            <person name="Zappacosta D."/>
            <person name="Garbus I."/>
            <person name="Selva J.P."/>
            <person name="Gallo C.A."/>
            <person name="Diaz A."/>
            <person name="Albertini E."/>
            <person name="Caccamo M."/>
            <person name="Echenique V."/>
        </authorList>
    </citation>
    <scope>NUCLEOTIDE SEQUENCE [LARGE SCALE GENOMIC DNA]</scope>
    <source>
        <strain evidence="2">cv. Victoria</strain>
        <tissue evidence="1">Leaf</tissue>
    </source>
</reference>
<dbReference type="Gramene" id="TVU46407">
    <property type="protein sequence ID" value="TVU46407"/>
    <property type="gene ID" value="EJB05_05942"/>
</dbReference>
<organism evidence="1 2">
    <name type="scientific">Eragrostis curvula</name>
    <name type="common">weeping love grass</name>
    <dbReference type="NCBI Taxonomy" id="38414"/>
    <lineage>
        <taxon>Eukaryota</taxon>
        <taxon>Viridiplantae</taxon>
        <taxon>Streptophyta</taxon>
        <taxon>Embryophyta</taxon>
        <taxon>Tracheophyta</taxon>
        <taxon>Spermatophyta</taxon>
        <taxon>Magnoliopsida</taxon>
        <taxon>Liliopsida</taxon>
        <taxon>Poales</taxon>
        <taxon>Poaceae</taxon>
        <taxon>PACMAD clade</taxon>
        <taxon>Chloridoideae</taxon>
        <taxon>Eragrostideae</taxon>
        <taxon>Eragrostidinae</taxon>
        <taxon>Eragrostis</taxon>
    </lineage>
</organism>
<name>A0A5J9WEV0_9POAL</name>
<dbReference type="PANTHER" id="PTHR45660:SF11">
    <property type="entry name" value="OS08G0400200 PROTEIN"/>
    <property type="match status" value="1"/>
</dbReference>
<dbReference type="Proteomes" id="UP000324897">
    <property type="component" value="Chromosome 5"/>
</dbReference>
<dbReference type="OrthoDB" id="5792673at2759"/>
<accession>A0A5J9WEV0</accession>
<dbReference type="PANTHER" id="PTHR45660">
    <property type="entry name" value="HISTONE-LYSINE N-METHYLTRANSFERASE SETMAR"/>
    <property type="match status" value="1"/>
</dbReference>
<sequence length="185" mass="21290">MEISFCICPPTCQNRVSQHDIKISLKYPKLMRKNNAYIFEIGRNYGDTNCSPNFYAQNNLWGHDDMSVPHVMSLTAKSITSLQGLTYYYNHKIGEVRDKNGVKRVDELLFMKYFVDESQHASLPEEQTQSNCVVPSGESITTNDCVTIISPDMEPRRQELSSKQIEAKRVRTRARQIYDTGAKER</sequence>
<proteinExistence type="predicted"/>
<dbReference type="AlphaFoldDB" id="A0A5J9WEV0"/>
<protein>
    <submittedName>
        <fullName evidence="1">Uncharacterized protein</fullName>
    </submittedName>
</protein>
<gene>
    <name evidence="1" type="ORF">EJB05_05942</name>
</gene>
<dbReference type="GO" id="GO:0042054">
    <property type="term" value="F:histone methyltransferase activity"/>
    <property type="evidence" value="ECO:0007669"/>
    <property type="project" value="TreeGrafter"/>
</dbReference>
<feature type="non-terminal residue" evidence="1">
    <location>
        <position position="1"/>
    </location>
</feature>
<dbReference type="SUPFAM" id="SSF82199">
    <property type="entry name" value="SET domain"/>
    <property type="match status" value="1"/>
</dbReference>
<evidence type="ECO:0000313" key="2">
    <source>
        <dbReference type="Proteomes" id="UP000324897"/>
    </source>
</evidence>
<dbReference type="EMBL" id="RWGY01000004">
    <property type="protein sequence ID" value="TVU46407.1"/>
    <property type="molecule type" value="Genomic_DNA"/>
</dbReference>
<evidence type="ECO:0000313" key="1">
    <source>
        <dbReference type="EMBL" id="TVU46407.1"/>
    </source>
</evidence>
<keyword evidence="2" id="KW-1185">Reference proteome</keyword>
<dbReference type="GO" id="GO:0003690">
    <property type="term" value="F:double-stranded DNA binding"/>
    <property type="evidence" value="ECO:0007669"/>
    <property type="project" value="TreeGrafter"/>
</dbReference>
<dbReference type="InterPro" id="IPR046341">
    <property type="entry name" value="SET_dom_sf"/>
</dbReference>